<protein>
    <submittedName>
        <fullName evidence="1">Uncharacterized protein</fullName>
    </submittedName>
</protein>
<dbReference type="EMBL" id="GBXM01075706">
    <property type="protein sequence ID" value="JAH32871.1"/>
    <property type="molecule type" value="Transcribed_RNA"/>
</dbReference>
<reference evidence="1" key="2">
    <citation type="journal article" date="2015" name="Fish Shellfish Immunol.">
        <title>Early steps in the European eel (Anguilla anguilla)-Vibrio vulnificus interaction in the gills: Role of the RtxA13 toxin.</title>
        <authorList>
            <person name="Callol A."/>
            <person name="Pajuelo D."/>
            <person name="Ebbesson L."/>
            <person name="Teles M."/>
            <person name="MacKenzie S."/>
            <person name="Amaro C."/>
        </authorList>
    </citation>
    <scope>NUCLEOTIDE SEQUENCE</scope>
</reference>
<dbReference type="AlphaFoldDB" id="A0A0E9RUN7"/>
<organism evidence="1">
    <name type="scientific">Anguilla anguilla</name>
    <name type="common">European freshwater eel</name>
    <name type="synonym">Muraena anguilla</name>
    <dbReference type="NCBI Taxonomy" id="7936"/>
    <lineage>
        <taxon>Eukaryota</taxon>
        <taxon>Metazoa</taxon>
        <taxon>Chordata</taxon>
        <taxon>Craniata</taxon>
        <taxon>Vertebrata</taxon>
        <taxon>Euteleostomi</taxon>
        <taxon>Actinopterygii</taxon>
        <taxon>Neopterygii</taxon>
        <taxon>Teleostei</taxon>
        <taxon>Anguilliformes</taxon>
        <taxon>Anguillidae</taxon>
        <taxon>Anguilla</taxon>
    </lineage>
</organism>
<name>A0A0E9RUN7_ANGAN</name>
<reference evidence="1" key="1">
    <citation type="submission" date="2014-11" db="EMBL/GenBank/DDBJ databases">
        <authorList>
            <person name="Amaro Gonzalez C."/>
        </authorList>
    </citation>
    <scope>NUCLEOTIDE SEQUENCE</scope>
</reference>
<sequence length="21" mass="2399">MTSLCVLTVFCMQCLRCMKST</sequence>
<proteinExistence type="predicted"/>
<accession>A0A0E9RUN7</accession>
<evidence type="ECO:0000313" key="1">
    <source>
        <dbReference type="EMBL" id="JAH32871.1"/>
    </source>
</evidence>